<keyword evidence="1" id="KW-1133">Transmembrane helix</keyword>
<evidence type="ECO:0000313" key="3">
    <source>
        <dbReference type="Proteomes" id="UP001142489"/>
    </source>
</evidence>
<accession>A0A9Q0XAZ6</accession>
<dbReference type="AlphaFoldDB" id="A0A9Q0XAZ6"/>
<comment type="caution">
    <text evidence="2">The sequence shown here is derived from an EMBL/GenBank/DDBJ whole genome shotgun (WGS) entry which is preliminary data.</text>
</comment>
<dbReference type="EMBL" id="JAPFRF010000018">
    <property type="protein sequence ID" value="KAJ7308323.1"/>
    <property type="molecule type" value="Genomic_DNA"/>
</dbReference>
<gene>
    <name evidence="2" type="ORF">JRQ81_008858</name>
</gene>
<proteinExistence type="predicted"/>
<evidence type="ECO:0000313" key="2">
    <source>
        <dbReference type="EMBL" id="KAJ7308323.1"/>
    </source>
</evidence>
<organism evidence="2 3">
    <name type="scientific">Phrynocephalus forsythii</name>
    <dbReference type="NCBI Taxonomy" id="171643"/>
    <lineage>
        <taxon>Eukaryota</taxon>
        <taxon>Metazoa</taxon>
        <taxon>Chordata</taxon>
        <taxon>Craniata</taxon>
        <taxon>Vertebrata</taxon>
        <taxon>Euteleostomi</taxon>
        <taxon>Lepidosauria</taxon>
        <taxon>Squamata</taxon>
        <taxon>Bifurcata</taxon>
        <taxon>Unidentata</taxon>
        <taxon>Episquamata</taxon>
        <taxon>Toxicofera</taxon>
        <taxon>Iguania</taxon>
        <taxon>Acrodonta</taxon>
        <taxon>Agamidae</taxon>
        <taxon>Agaminae</taxon>
        <taxon>Phrynocephalus</taxon>
    </lineage>
</organism>
<sequence>MWALKRDGCPSLDFVPDRVEAFPEGNKRRRKRGEILRRSRARREAVAVFPSVYGAPVSIFYSGIVSTLFPAACSQQGIPSNEGGNLQRNDSQWSEMRRWSLHADVRGAVVVWPASDWKTSDFVVLANQRDNKSQPAIQNWPMLTTIRTGHPLPPSQAFSSS</sequence>
<reference evidence="2" key="1">
    <citation type="journal article" date="2023" name="DNA Res.">
        <title>Chromosome-level genome assembly of Phrynocephalus forsythii using third-generation DNA sequencing and Hi-C analysis.</title>
        <authorList>
            <person name="Qi Y."/>
            <person name="Zhao W."/>
            <person name="Zhao Y."/>
            <person name="Niu C."/>
            <person name="Cao S."/>
            <person name="Zhang Y."/>
        </authorList>
    </citation>
    <scope>NUCLEOTIDE SEQUENCE</scope>
    <source>
        <tissue evidence="2">Muscle</tissue>
    </source>
</reference>
<name>A0A9Q0XAZ6_9SAUR</name>
<evidence type="ECO:0000256" key="1">
    <source>
        <dbReference type="SAM" id="Phobius"/>
    </source>
</evidence>
<keyword evidence="1" id="KW-0812">Transmembrane</keyword>
<keyword evidence="3" id="KW-1185">Reference proteome</keyword>
<protein>
    <submittedName>
        <fullName evidence="2">Uncharacterized protein</fullName>
    </submittedName>
</protein>
<feature type="transmembrane region" description="Helical" evidence="1">
    <location>
        <begin position="45"/>
        <end position="69"/>
    </location>
</feature>
<dbReference type="Proteomes" id="UP001142489">
    <property type="component" value="Unassembled WGS sequence"/>
</dbReference>
<keyword evidence="1" id="KW-0472">Membrane</keyword>